<evidence type="ECO:0000313" key="3">
    <source>
        <dbReference type="Proteomes" id="UP000185511"/>
    </source>
</evidence>
<keyword evidence="3" id="KW-1185">Reference proteome</keyword>
<evidence type="ECO:0000259" key="1">
    <source>
        <dbReference type="Pfam" id="PF14534"/>
    </source>
</evidence>
<dbReference type="InterPro" id="IPR032710">
    <property type="entry name" value="NTF2-like_dom_sf"/>
</dbReference>
<dbReference type="Pfam" id="PF14534">
    <property type="entry name" value="DUF4440"/>
    <property type="match status" value="1"/>
</dbReference>
<protein>
    <submittedName>
        <fullName evidence="2">DUF4440 family protein</fullName>
    </submittedName>
</protein>
<dbReference type="Gene3D" id="3.10.450.50">
    <property type="match status" value="1"/>
</dbReference>
<evidence type="ECO:0000313" key="2">
    <source>
        <dbReference type="EMBL" id="APU14925.1"/>
    </source>
</evidence>
<dbReference type="KEGG" id="acad:UA74_14335"/>
<name>A0AAC9LDN8_9PSEU</name>
<dbReference type="Proteomes" id="UP000185511">
    <property type="component" value="Chromosome"/>
</dbReference>
<dbReference type="InterPro" id="IPR027843">
    <property type="entry name" value="DUF4440"/>
</dbReference>
<dbReference type="EMBL" id="CP016076">
    <property type="protein sequence ID" value="APU14925.1"/>
    <property type="molecule type" value="Genomic_DNA"/>
</dbReference>
<organism evidence="2 3">
    <name type="scientific">Actinoalloteichus fjordicus</name>
    <dbReference type="NCBI Taxonomy" id="1612552"/>
    <lineage>
        <taxon>Bacteria</taxon>
        <taxon>Bacillati</taxon>
        <taxon>Actinomycetota</taxon>
        <taxon>Actinomycetes</taxon>
        <taxon>Pseudonocardiales</taxon>
        <taxon>Pseudonocardiaceae</taxon>
        <taxon>Actinoalloteichus</taxon>
    </lineage>
</organism>
<feature type="domain" description="DUF4440" evidence="1">
    <location>
        <begin position="14"/>
        <end position="104"/>
    </location>
</feature>
<proteinExistence type="predicted"/>
<gene>
    <name evidence="2" type="ORF">UA74_14335</name>
</gene>
<sequence>MYTVYMTVLQELLAVERRLAHGSGEDYAAVLHEDALVIVPGAVLDKAQCIDAMNSSPGWDETSFTDERLVETEHTATVVYTFAGRRGASTYTATLASTYLRHGDGGRLLVHQQTPA</sequence>
<reference evidence="3" key="1">
    <citation type="submission" date="2016-06" db="EMBL/GenBank/DDBJ databases">
        <title>Complete genome sequence of Actinoalloteichus fjordicus DSM 46855 (=ADI127-17), type strain of the new species Actinoalloteichus fjordicus.</title>
        <authorList>
            <person name="Ruckert C."/>
            <person name="Nouioui I."/>
            <person name="Willmese J."/>
            <person name="van Wezel G."/>
            <person name="Klenk H.-P."/>
            <person name="Kalinowski J."/>
            <person name="Zotchev S.B."/>
        </authorList>
    </citation>
    <scope>NUCLEOTIDE SEQUENCE [LARGE SCALE GENOMIC DNA]</scope>
    <source>
        <strain evidence="3">ADI127-7</strain>
    </source>
</reference>
<dbReference type="SUPFAM" id="SSF54427">
    <property type="entry name" value="NTF2-like"/>
    <property type="match status" value="1"/>
</dbReference>
<dbReference type="AlphaFoldDB" id="A0AAC9LDN8"/>
<accession>A0AAC9LDN8</accession>